<proteinExistence type="predicted"/>
<evidence type="ECO:0000313" key="1">
    <source>
        <dbReference type="EMBL" id="MPC95600.1"/>
    </source>
</evidence>
<comment type="caution">
    <text evidence="1">The sequence shown here is derived from an EMBL/GenBank/DDBJ whole genome shotgun (WGS) entry which is preliminary data.</text>
</comment>
<dbReference type="Proteomes" id="UP000324222">
    <property type="component" value="Unassembled WGS sequence"/>
</dbReference>
<protein>
    <submittedName>
        <fullName evidence="1">Uncharacterized protein</fullName>
    </submittedName>
</protein>
<gene>
    <name evidence="1" type="ORF">E2C01_090819</name>
</gene>
<dbReference type="AlphaFoldDB" id="A0A5B7JFR9"/>
<name>A0A5B7JFR9_PORTR</name>
<dbReference type="EMBL" id="VSRR010102847">
    <property type="protein sequence ID" value="MPC95600.1"/>
    <property type="molecule type" value="Genomic_DNA"/>
</dbReference>
<accession>A0A5B7JFR9</accession>
<evidence type="ECO:0000313" key="2">
    <source>
        <dbReference type="Proteomes" id="UP000324222"/>
    </source>
</evidence>
<keyword evidence="2" id="KW-1185">Reference proteome</keyword>
<reference evidence="1 2" key="1">
    <citation type="submission" date="2019-05" db="EMBL/GenBank/DDBJ databases">
        <title>Another draft genome of Portunus trituberculatus and its Hox gene families provides insights of decapod evolution.</title>
        <authorList>
            <person name="Jeong J.-H."/>
            <person name="Song I."/>
            <person name="Kim S."/>
            <person name="Choi T."/>
            <person name="Kim D."/>
            <person name="Ryu S."/>
            <person name="Kim W."/>
        </authorList>
    </citation>
    <scope>NUCLEOTIDE SEQUENCE [LARGE SCALE GENOMIC DNA]</scope>
    <source>
        <tissue evidence="1">Muscle</tissue>
    </source>
</reference>
<sequence>MIIKESKILVASRLHHHHHHHDFLYRPHDRSAATWVSLARLSYSVGVMCRVAGITSFMGPGEKVTSFPSSLLVSVTSLGKTLIRKHHCLLHPASALLVLRTVCLLLLSWFFTCLTEPAMSPSSLLVSLVRHPYVSTAVSSISSPHYSYSAKPRLLLPLRLFISPIEPPMFTLPLQYLHVSSTLTGSSSSLFPLRSLSQSAFPHQPLTRPLITTTFTSTTTFAETPSSLGIALFPLIMRGFFSGSIKTLCPTASLILSVVLN</sequence>
<organism evidence="1 2">
    <name type="scientific">Portunus trituberculatus</name>
    <name type="common">Swimming crab</name>
    <name type="synonym">Neptunus trituberculatus</name>
    <dbReference type="NCBI Taxonomy" id="210409"/>
    <lineage>
        <taxon>Eukaryota</taxon>
        <taxon>Metazoa</taxon>
        <taxon>Ecdysozoa</taxon>
        <taxon>Arthropoda</taxon>
        <taxon>Crustacea</taxon>
        <taxon>Multicrustacea</taxon>
        <taxon>Malacostraca</taxon>
        <taxon>Eumalacostraca</taxon>
        <taxon>Eucarida</taxon>
        <taxon>Decapoda</taxon>
        <taxon>Pleocyemata</taxon>
        <taxon>Brachyura</taxon>
        <taxon>Eubrachyura</taxon>
        <taxon>Portunoidea</taxon>
        <taxon>Portunidae</taxon>
        <taxon>Portuninae</taxon>
        <taxon>Portunus</taxon>
    </lineage>
</organism>